<dbReference type="CDD" id="cd14014">
    <property type="entry name" value="STKc_PknB_like"/>
    <property type="match status" value="1"/>
</dbReference>
<keyword evidence="8" id="KW-1185">Reference proteome</keyword>
<dbReference type="Proteomes" id="UP000316628">
    <property type="component" value="Unassembled WGS sequence"/>
</dbReference>
<sequence>MVIAQVEVLRPGDPRRLGPYRVLGRLGSGGMGTVYLAESSGEQVAVKVIHSSHAADPVYRKRFTQEIAAAQAVHSEYTATVVDAQAVGDPLYVATEVVQGQALDRLAVPGRGLPAERVVSLARDTARALRDIHREGLIHRDLKPSNVMVGPTRAVLIDFGIATTVADIGRLTSTGKVMGTLPYQAPELVKGGSTASVKSDIFAWGCVVFYAATGRGPFGDGAAGEVIPAILGADPDLRAVPGEVREMVGLALSKRARDRPDSDEVAAELESVSASVVVCGSPQDAYAVRLRKLLVDNGFTVRISTIPDTLNGAGVLLILDTDRPSPETVDMRQAAERRSIPVRRIILAGPRQPDAFLDARASALPGPAHLVQLRALVRTKPQTHDATTPVDRTAALIAAVRTALRAGDLVTADRLTTDMLLAAAGRSEEGWMTRSHVNHVGTAFLRDLARVWQEETSGRHGFHAQRALLPESSRNRMHTLALTFGWSSQGFVPDDYETWAADGGDVPGFFPTLRSPNRPSGWYDSWGMTVTAVHDRISEERRSG</sequence>
<evidence type="ECO:0000256" key="1">
    <source>
        <dbReference type="ARBA" id="ARBA00022679"/>
    </source>
</evidence>
<evidence type="ECO:0000313" key="8">
    <source>
        <dbReference type="Proteomes" id="UP000316628"/>
    </source>
</evidence>
<feature type="binding site" evidence="5">
    <location>
        <position position="47"/>
    </location>
    <ligand>
        <name>ATP</name>
        <dbReference type="ChEBI" id="CHEBI:30616"/>
    </ligand>
</feature>
<keyword evidence="4 5" id="KW-0067">ATP-binding</keyword>
<dbReference type="GO" id="GO:0005524">
    <property type="term" value="F:ATP binding"/>
    <property type="evidence" value="ECO:0007669"/>
    <property type="project" value="UniProtKB-UniRule"/>
</dbReference>
<dbReference type="SUPFAM" id="SSF140869">
    <property type="entry name" value="GUN4-like"/>
    <property type="match status" value="1"/>
</dbReference>
<dbReference type="InterPro" id="IPR008271">
    <property type="entry name" value="Ser/Thr_kinase_AS"/>
</dbReference>
<protein>
    <submittedName>
        <fullName evidence="7">GUN4-like protein</fullName>
    </submittedName>
</protein>
<dbReference type="PANTHER" id="PTHR43289">
    <property type="entry name" value="MITOGEN-ACTIVATED PROTEIN KINASE KINASE KINASE 20-RELATED"/>
    <property type="match status" value="1"/>
</dbReference>
<dbReference type="InterPro" id="IPR037215">
    <property type="entry name" value="GUN4-like_sf"/>
</dbReference>
<organism evidence="7 8">
    <name type="scientific">Saccharothrix saharensis</name>
    <dbReference type="NCBI Taxonomy" id="571190"/>
    <lineage>
        <taxon>Bacteria</taxon>
        <taxon>Bacillati</taxon>
        <taxon>Actinomycetota</taxon>
        <taxon>Actinomycetes</taxon>
        <taxon>Pseudonocardiales</taxon>
        <taxon>Pseudonocardiaceae</taxon>
        <taxon>Saccharothrix</taxon>
    </lineage>
</organism>
<dbReference type="Gene3D" id="1.10.510.10">
    <property type="entry name" value="Transferase(Phosphotransferase) domain 1"/>
    <property type="match status" value="1"/>
</dbReference>
<dbReference type="PANTHER" id="PTHR43289:SF34">
    <property type="entry name" value="SERINE_THREONINE-PROTEIN KINASE YBDM-RELATED"/>
    <property type="match status" value="1"/>
</dbReference>
<accession>A0A543JNV1</accession>
<dbReference type="GO" id="GO:0004674">
    <property type="term" value="F:protein serine/threonine kinase activity"/>
    <property type="evidence" value="ECO:0007669"/>
    <property type="project" value="TreeGrafter"/>
</dbReference>
<reference evidence="7 8" key="1">
    <citation type="submission" date="2019-06" db="EMBL/GenBank/DDBJ databases">
        <title>Sequencing the genomes of 1000 actinobacteria strains.</title>
        <authorList>
            <person name="Klenk H.-P."/>
        </authorList>
    </citation>
    <scope>NUCLEOTIDE SEQUENCE [LARGE SCALE GENOMIC DNA]</scope>
    <source>
        <strain evidence="7 8">DSM 45456</strain>
    </source>
</reference>
<evidence type="ECO:0000256" key="4">
    <source>
        <dbReference type="ARBA" id="ARBA00022840"/>
    </source>
</evidence>
<dbReference type="PROSITE" id="PS00108">
    <property type="entry name" value="PROTEIN_KINASE_ST"/>
    <property type="match status" value="1"/>
</dbReference>
<evidence type="ECO:0000256" key="3">
    <source>
        <dbReference type="ARBA" id="ARBA00022777"/>
    </source>
</evidence>
<keyword evidence="2 5" id="KW-0547">Nucleotide-binding</keyword>
<dbReference type="RefSeq" id="WP_141982690.1">
    <property type="nucleotide sequence ID" value="NZ_VFPP01000001.1"/>
</dbReference>
<evidence type="ECO:0000256" key="5">
    <source>
        <dbReference type="PROSITE-ProRule" id="PRU10141"/>
    </source>
</evidence>
<dbReference type="InterPro" id="IPR017441">
    <property type="entry name" value="Protein_kinase_ATP_BS"/>
</dbReference>
<dbReference type="PROSITE" id="PS00107">
    <property type="entry name" value="PROTEIN_KINASE_ATP"/>
    <property type="match status" value="1"/>
</dbReference>
<dbReference type="PROSITE" id="PS50011">
    <property type="entry name" value="PROTEIN_KINASE_DOM"/>
    <property type="match status" value="1"/>
</dbReference>
<dbReference type="SMART" id="SM00220">
    <property type="entry name" value="S_TKc"/>
    <property type="match status" value="1"/>
</dbReference>
<dbReference type="InterPro" id="IPR011009">
    <property type="entry name" value="Kinase-like_dom_sf"/>
</dbReference>
<dbReference type="Gene3D" id="3.30.200.20">
    <property type="entry name" value="Phosphorylase Kinase, domain 1"/>
    <property type="match status" value="1"/>
</dbReference>
<dbReference type="OrthoDB" id="9801841at2"/>
<evidence type="ECO:0000259" key="6">
    <source>
        <dbReference type="PROSITE" id="PS50011"/>
    </source>
</evidence>
<dbReference type="InterPro" id="IPR000719">
    <property type="entry name" value="Prot_kinase_dom"/>
</dbReference>
<dbReference type="AlphaFoldDB" id="A0A543JNV1"/>
<evidence type="ECO:0000256" key="2">
    <source>
        <dbReference type="ARBA" id="ARBA00022741"/>
    </source>
</evidence>
<dbReference type="Pfam" id="PF05419">
    <property type="entry name" value="GUN4"/>
    <property type="match status" value="1"/>
</dbReference>
<comment type="caution">
    <text evidence="7">The sequence shown here is derived from an EMBL/GenBank/DDBJ whole genome shotgun (WGS) entry which is preliminary data.</text>
</comment>
<evidence type="ECO:0000313" key="7">
    <source>
        <dbReference type="EMBL" id="TQM84519.1"/>
    </source>
</evidence>
<keyword evidence="3" id="KW-0418">Kinase</keyword>
<name>A0A543JNV1_9PSEU</name>
<proteinExistence type="predicted"/>
<dbReference type="Pfam" id="PF00069">
    <property type="entry name" value="Pkinase"/>
    <property type="match status" value="1"/>
</dbReference>
<dbReference type="SUPFAM" id="SSF56112">
    <property type="entry name" value="Protein kinase-like (PK-like)"/>
    <property type="match status" value="1"/>
</dbReference>
<gene>
    <name evidence="7" type="ORF">FHX81_6967</name>
</gene>
<dbReference type="EMBL" id="VFPP01000001">
    <property type="protein sequence ID" value="TQM84519.1"/>
    <property type="molecule type" value="Genomic_DNA"/>
</dbReference>
<feature type="domain" description="Protein kinase" evidence="6">
    <location>
        <begin position="20"/>
        <end position="272"/>
    </location>
</feature>
<dbReference type="InterPro" id="IPR008629">
    <property type="entry name" value="GUN4-like"/>
</dbReference>
<keyword evidence="1" id="KW-0808">Transferase</keyword>